<evidence type="ECO:0000313" key="2">
    <source>
        <dbReference type="Proteomes" id="UP000298179"/>
    </source>
</evidence>
<comment type="caution">
    <text evidence="1">The sequence shown here is derived from an EMBL/GenBank/DDBJ whole genome shotgun (WGS) entry which is preliminary data.</text>
</comment>
<dbReference type="OrthoDB" id="8283535at2"/>
<sequence length="79" mass="8870">MTDRGDLTPRAFDRLTRTTETDFVWTASGIARFLGCGPDLVRSMREAGAPIRQVRKGGQIYASRAELLDWLKSNERRAG</sequence>
<name>A0A4Y8RT99_9HYPH</name>
<organism evidence="1 2">
    <name type="scientific">Jiella endophytica</name>
    <dbReference type="NCBI Taxonomy" id="2558362"/>
    <lineage>
        <taxon>Bacteria</taxon>
        <taxon>Pseudomonadati</taxon>
        <taxon>Pseudomonadota</taxon>
        <taxon>Alphaproteobacteria</taxon>
        <taxon>Hyphomicrobiales</taxon>
        <taxon>Aurantimonadaceae</taxon>
        <taxon>Jiella</taxon>
    </lineage>
</organism>
<dbReference type="RefSeq" id="WP_134760221.1">
    <property type="nucleotide sequence ID" value="NZ_SOZD01000001.1"/>
</dbReference>
<dbReference type="Proteomes" id="UP000298179">
    <property type="component" value="Unassembled WGS sequence"/>
</dbReference>
<evidence type="ECO:0000313" key="1">
    <source>
        <dbReference type="EMBL" id="TFF27525.1"/>
    </source>
</evidence>
<dbReference type="GO" id="GO:0003677">
    <property type="term" value="F:DNA binding"/>
    <property type="evidence" value="ECO:0007669"/>
    <property type="project" value="UniProtKB-KW"/>
</dbReference>
<dbReference type="AlphaFoldDB" id="A0A4Y8RT99"/>
<proteinExistence type="predicted"/>
<gene>
    <name evidence="1" type="ORF">E3C22_03445</name>
</gene>
<reference evidence="1 2" key="1">
    <citation type="submission" date="2019-03" db="EMBL/GenBank/DDBJ databases">
        <title>Jiella endophytica sp. nov., a novel endophytic bacterium isolated from root of Ficus microcarpa Linn. f.</title>
        <authorList>
            <person name="Tuo L."/>
        </authorList>
    </citation>
    <scope>NUCLEOTIDE SEQUENCE [LARGE SCALE GENOMIC DNA]</scope>
    <source>
        <strain evidence="1 2">CBS5Q-3</strain>
    </source>
</reference>
<accession>A0A4Y8RT99</accession>
<protein>
    <submittedName>
        <fullName evidence="1">DNA-binding protein</fullName>
    </submittedName>
</protein>
<dbReference type="EMBL" id="SOZD01000001">
    <property type="protein sequence ID" value="TFF27525.1"/>
    <property type="molecule type" value="Genomic_DNA"/>
</dbReference>
<keyword evidence="2" id="KW-1185">Reference proteome</keyword>
<keyword evidence="1" id="KW-0238">DNA-binding</keyword>